<keyword evidence="3" id="KW-1185">Reference proteome</keyword>
<dbReference type="SMART" id="SM00318">
    <property type="entry name" value="SNc"/>
    <property type="match status" value="1"/>
</dbReference>
<dbReference type="PANTHER" id="PTHR12302:SF26">
    <property type="entry name" value="BLR1266 PROTEIN"/>
    <property type="match status" value="1"/>
</dbReference>
<reference evidence="2 3" key="1">
    <citation type="submission" date="2015-09" db="EMBL/GenBank/DDBJ databases">
        <authorList>
            <person name="Jackson K.R."/>
            <person name="Lunt B.L."/>
            <person name="Fisher J.N.B."/>
            <person name="Gardner A.V."/>
            <person name="Bailey M.E."/>
            <person name="Deus L.M."/>
            <person name="Earl A.S."/>
            <person name="Gibby P.D."/>
            <person name="Hartmann K.A."/>
            <person name="Liu J.E."/>
            <person name="Manci A.M."/>
            <person name="Nielsen D.A."/>
            <person name="Solomon M.B."/>
            <person name="Breakwell D.P."/>
            <person name="Burnett S.H."/>
            <person name="Grose J.H."/>
        </authorList>
    </citation>
    <scope>NUCLEOTIDE SEQUENCE [LARGE SCALE GENOMIC DNA]</scope>
    <source>
        <strain evidence="2 3">CECT 7799</strain>
    </source>
</reference>
<dbReference type="GO" id="GO:1990599">
    <property type="term" value="F:3' overhang single-stranded DNA endodeoxyribonuclease activity"/>
    <property type="evidence" value="ECO:0007669"/>
    <property type="project" value="UniProtKB-EC"/>
</dbReference>
<dbReference type="EC" id="3.1.31.1" evidence="2"/>
<dbReference type="Gene3D" id="2.40.50.90">
    <property type="match status" value="1"/>
</dbReference>
<sequence>MLLAAPLAAETLSGTVRVVDADTIDIGASANVRLLGIDAAEADQTCRDDNGVVLPCGRFASDAARSLYEGEVARCEVSERDRYGRYLATCTVAGRNMNSELVRLGIARRYRDNPRYFEEEKEARLLARGLWAYEMENPALWRAEQRELRIEDNAPEGRCAIKGNISDNGRIYHLPGSRFYGPTRIDERRGERWFCSEAEARAAGWRRAR</sequence>
<dbReference type="RefSeq" id="WP_245624907.1">
    <property type="nucleotide sequence ID" value="NZ_CYPR01000199.1"/>
</dbReference>
<evidence type="ECO:0000313" key="3">
    <source>
        <dbReference type="Proteomes" id="UP000049455"/>
    </source>
</evidence>
<organism evidence="2 3">
    <name type="scientific">Jannaschia seosinensis</name>
    <dbReference type="NCBI Taxonomy" id="313367"/>
    <lineage>
        <taxon>Bacteria</taxon>
        <taxon>Pseudomonadati</taxon>
        <taxon>Pseudomonadota</taxon>
        <taxon>Alphaproteobacteria</taxon>
        <taxon>Rhodobacterales</taxon>
        <taxon>Roseobacteraceae</taxon>
        <taxon>Jannaschia</taxon>
    </lineage>
</organism>
<protein>
    <submittedName>
        <fullName evidence="2">Thermonuclease</fullName>
        <ecNumber evidence="2">3.1.31.1</ecNumber>
    </submittedName>
</protein>
<dbReference type="EMBL" id="CYPR01000199">
    <property type="protein sequence ID" value="CUH40256.1"/>
    <property type="molecule type" value="Genomic_DNA"/>
</dbReference>
<gene>
    <name evidence="2" type="primary">nucH</name>
    <name evidence="2" type="ORF">JSE7799_02986</name>
</gene>
<dbReference type="STRING" id="313367.JSE7799_02986"/>
<name>A0A0M7BFZ5_9RHOB</name>
<dbReference type="PANTHER" id="PTHR12302">
    <property type="entry name" value="EBNA2 BINDING PROTEIN P100"/>
    <property type="match status" value="1"/>
</dbReference>
<dbReference type="Pfam" id="PF00565">
    <property type="entry name" value="SNase"/>
    <property type="match status" value="1"/>
</dbReference>
<feature type="domain" description="TNase-like" evidence="1">
    <location>
        <begin position="9"/>
        <end position="133"/>
    </location>
</feature>
<evidence type="ECO:0000259" key="1">
    <source>
        <dbReference type="PROSITE" id="PS50830"/>
    </source>
</evidence>
<proteinExistence type="predicted"/>
<dbReference type="AlphaFoldDB" id="A0A0M7BFZ5"/>
<dbReference type="InterPro" id="IPR016071">
    <property type="entry name" value="Staphylococal_nuclease_OB-fold"/>
</dbReference>
<dbReference type="SUPFAM" id="SSF50199">
    <property type="entry name" value="Staphylococcal nuclease"/>
    <property type="match status" value="1"/>
</dbReference>
<evidence type="ECO:0000313" key="2">
    <source>
        <dbReference type="EMBL" id="CUH40256.1"/>
    </source>
</evidence>
<dbReference type="PROSITE" id="PS50830">
    <property type="entry name" value="TNASE_3"/>
    <property type="match status" value="1"/>
</dbReference>
<keyword evidence="2" id="KW-0378">Hydrolase</keyword>
<accession>A0A0M7BFZ5</accession>
<dbReference type="InterPro" id="IPR035437">
    <property type="entry name" value="SNase_OB-fold_sf"/>
</dbReference>
<dbReference type="Proteomes" id="UP000049455">
    <property type="component" value="Unassembled WGS sequence"/>
</dbReference>